<name>A0ABX0NWN2_9BURK</name>
<evidence type="ECO:0000313" key="3">
    <source>
        <dbReference type="Proteomes" id="UP000609726"/>
    </source>
</evidence>
<dbReference type="PANTHER" id="PTHR36455">
    <property type="match status" value="1"/>
</dbReference>
<dbReference type="PANTHER" id="PTHR36455:SF1">
    <property type="entry name" value="BLR8292 PROTEIN"/>
    <property type="match status" value="1"/>
</dbReference>
<accession>A0ABX0NWN2</accession>
<evidence type="ECO:0000313" key="2">
    <source>
        <dbReference type="EMBL" id="NHZ91169.1"/>
    </source>
</evidence>
<organism evidence="2 3">
    <name type="scientific">Massilia mucilaginosa</name>
    <dbReference type="NCBI Taxonomy" id="2609282"/>
    <lineage>
        <taxon>Bacteria</taxon>
        <taxon>Pseudomonadati</taxon>
        <taxon>Pseudomonadota</taxon>
        <taxon>Betaproteobacteria</taxon>
        <taxon>Burkholderiales</taxon>
        <taxon>Oxalobacteraceae</taxon>
        <taxon>Telluria group</taxon>
        <taxon>Massilia</taxon>
    </lineage>
</organism>
<feature type="region of interest" description="Disordered" evidence="1">
    <location>
        <begin position="138"/>
        <end position="190"/>
    </location>
</feature>
<evidence type="ECO:0000256" key="1">
    <source>
        <dbReference type="SAM" id="MobiDB-lite"/>
    </source>
</evidence>
<dbReference type="EMBL" id="WHJH01000025">
    <property type="protein sequence ID" value="NHZ91169.1"/>
    <property type="molecule type" value="Genomic_DNA"/>
</dbReference>
<reference evidence="2 3" key="1">
    <citation type="submission" date="2019-10" db="EMBL/GenBank/DDBJ databases">
        <title>Taxonomy of Antarctic Massilia spp.: description of Massilia rubra sp. nov., Massilia aquatica sp. nov., Massilia mucilaginosa sp. nov., Massilia frigida sp. nov. isolated from streams, lakes and regoliths.</title>
        <authorList>
            <person name="Holochova P."/>
            <person name="Sedlacek I."/>
            <person name="Kralova S."/>
            <person name="Maslanova I."/>
            <person name="Busse H.-J."/>
            <person name="Stankova E."/>
            <person name="Vrbovska V."/>
            <person name="Kovarovic V."/>
            <person name="Bartak M."/>
            <person name="Svec P."/>
            <person name="Pantucek R."/>
        </authorList>
    </citation>
    <scope>NUCLEOTIDE SEQUENCE [LARGE SCALE GENOMIC DNA]</scope>
    <source>
        <strain evidence="2 3">CCM 8733</strain>
    </source>
</reference>
<dbReference type="InterPro" id="IPR008878">
    <property type="entry name" value="Transposase_IS66_Orf2"/>
</dbReference>
<dbReference type="NCBIfam" id="NF033819">
    <property type="entry name" value="IS66_TnpB"/>
    <property type="match status" value="1"/>
</dbReference>
<dbReference type="Proteomes" id="UP000609726">
    <property type="component" value="Unassembled WGS sequence"/>
</dbReference>
<feature type="compositionally biased region" description="Basic and acidic residues" evidence="1">
    <location>
        <begin position="179"/>
        <end position="190"/>
    </location>
</feature>
<feature type="compositionally biased region" description="Basic and acidic residues" evidence="1">
    <location>
        <begin position="147"/>
        <end position="163"/>
    </location>
</feature>
<protein>
    <submittedName>
        <fullName evidence="2">IS66 family insertion sequence element accessory protein TnpB</fullName>
    </submittedName>
</protein>
<gene>
    <name evidence="2" type="primary">tnpB</name>
    <name evidence="2" type="ORF">F2P45_19425</name>
</gene>
<sequence>MFFPEGQVRVFLYGHPVSMRLSFDGLYALARHVMLQDPLSGNLFAFINRRATQIKVLYFDRTELCVWAKRLEQGRPVGNWADVASRETDWTGLKPLLDGIEPKQVRRRYKKPVDKAQNTPVHSVKTLYYCHANQPSICSQSSPPDGGIERCGYDQTARREGSRNRPPAPTGGLVPAPDLRSEERAPRART</sequence>
<dbReference type="Pfam" id="PF05717">
    <property type="entry name" value="TnpB_IS66"/>
    <property type="match status" value="1"/>
</dbReference>
<proteinExistence type="predicted"/>
<keyword evidence="3" id="KW-1185">Reference proteome</keyword>
<comment type="caution">
    <text evidence="2">The sequence shown here is derived from an EMBL/GenBank/DDBJ whole genome shotgun (WGS) entry which is preliminary data.</text>
</comment>